<protein>
    <submittedName>
        <fullName evidence="1">Uncharacterized protein</fullName>
    </submittedName>
</protein>
<sequence>MISTQLLRSSARISTSCPLAHSARRAITSTTPLSADKKASSEGQIRGWEWVDERPLLKKTPTSYPEIVFDTEYLDTFTFKTTRPLPPSKKSSIMESYITLMSSCPIKDKKQVILRLSSETGMSRGRLEGIVYLEEKRSSLQRKEPERVHSDLQEHVEKMIAEHSKGLGMDGIRVEEINDFEQEDWKLRTTVDKGFVANDLTDEEVKDLEVKAVEREEDEERVKRKESRKWRDVDLTVEVETSELVKESLDAMKNLPRVKNKSSYVLKNVIDKKAKKRGVQELPDTILLEKEGEKRVVTKEELFKTSWGGKKRRGRLW</sequence>
<comment type="caution">
    <text evidence="1">The sequence shown here is derived from an EMBL/GenBank/DDBJ whole genome shotgun (WGS) entry which is preliminary data.</text>
</comment>
<dbReference type="OrthoDB" id="10360782at2759"/>
<reference evidence="2" key="1">
    <citation type="journal article" date="2023" name="Commun. Biol.">
        <title>Genome analysis of Parmales, the sister group of diatoms, reveals the evolutionary specialization of diatoms from phago-mixotrophs to photoautotrophs.</title>
        <authorList>
            <person name="Ban H."/>
            <person name="Sato S."/>
            <person name="Yoshikawa S."/>
            <person name="Yamada K."/>
            <person name="Nakamura Y."/>
            <person name="Ichinomiya M."/>
            <person name="Sato N."/>
            <person name="Blanc-Mathieu R."/>
            <person name="Endo H."/>
            <person name="Kuwata A."/>
            <person name="Ogata H."/>
        </authorList>
    </citation>
    <scope>NUCLEOTIDE SEQUENCE [LARGE SCALE GENOMIC DNA]</scope>
    <source>
        <strain evidence="2">NIES 3700</strain>
    </source>
</reference>
<evidence type="ECO:0000313" key="1">
    <source>
        <dbReference type="EMBL" id="GMI09722.1"/>
    </source>
</evidence>
<dbReference type="EMBL" id="BRXW01000140">
    <property type="protein sequence ID" value="GMI09722.1"/>
    <property type="molecule type" value="Genomic_DNA"/>
</dbReference>
<dbReference type="AlphaFoldDB" id="A0A9W7KS71"/>
<evidence type="ECO:0000313" key="2">
    <source>
        <dbReference type="Proteomes" id="UP001165122"/>
    </source>
</evidence>
<keyword evidence="2" id="KW-1185">Reference proteome</keyword>
<name>A0A9W7KS71_9STRA</name>
<dbReference type="Proteomes" id="UP001165122">
    <property type="component" value="Unassembled WGS sequence"/>
</dbReference>
<gene>
    <name evidence="1" type="ORF">TrLO_g5308</name>
</gene>
<organism evidence="1 2">
    <name type="scientific">Triparma laevis f. longispina</name>
    <dbReference type="NCBI Taxonomy" id="1714387"/>
    <lineage>
        <taxon>Eukaryota</taxon>
        <taxon>Sar</taxon>
        <taxon>Stramenopiles</taxon>
        <taxon>Ochrophyta</taxon>
        <taxon>Bolidophyceae</taxon>
        <taxon>Parmales</taxon>
        <taxon>Triparmaceae</taxon>
        <taxon>Triparma</taxon>
    </lineage>
</organism>
<accession>A0A9W7KS71</accession>
<proteinExistence type="predicted"/>